<proteinExistence type="predicted"/>
<dbReference type="PROSITE" id="PS01047">
    <property type="entry name" value="HMA_1"/>
    <property type="match status" value="1"/>
</dbReference>
<dbReference type="GO" id="GO:0046872">
    <property type="term" value="F:metal ion binding"/>
    <property type="evidence" value="ECO:0007669"/>
    <property type="project" value="UniProtKB-KW"/>
</dbReference>
<evidence type="ECO:0000313" key="3">
    <source>
        <dbReference type="EMBL" id="RGT56292.1"/>
    </source>
</evidence>
<evidence type="ECO:0000259" key="2">
    <source>
        <dbReference type="PROSITE" id="PS50846"/>
    </source>
</evidence>
<organism evidence="3 4">
    <name type="scientific">Solobacterium moorei</name>
    <dbReference type="NCBI Taxonomy" id="102148"/>
    <lineage>
        <taxon>Bacteria</taxon>
        <taxon>Bacillati</taxon>
        <taxon>Bacillota</taxon>
        <taxon>Erysipelotrichia</taxon>
        <taxon>Erysipelotrichales</taxon>
        <taxon>Erysipelotrichaceae</taxon>
        <taxon>Solobacterium</taxon>
    </lineage>
</organism>
<accession>A0A412PF88</accession>
<comment type="caution">
    <text evidence="3">The sequence shown here is derived from an EMBL/GenBank/DDBJ whole genome shotgun (WGS) entry which is preliminary data.</text>
</comment>
<keyword evidence="1" id="KW-0479">Metal-binding</keyword>
<dbReference type="CDD" id="cd00371">
    <property type="entry name" value="HMA"/>
    <property type="match status" value="1"/>
</dbReference>
<gene>
    <name evidence="3" type="ORF">DWX20_05665</name>
</gene>
<dbReference type="InterPro" id="IPR006121">
    <property type="entry name" value="HMA_dom"/>
</dbReference>
<protein>
    <submittedName>
        <fullName evidence="3">Heavy-metal-associated domain-containing protein</fullName>
    </submittedName>
</protein>
<dbReference type="Pfam" id="PF00403">
    <property type="entry name" value="HMA"/>
    <property type="match status" value="1"/>
</dbReference>
<sequence length="126" mass="13053">MGTVVVGGVLVVVLAIAIRSVIKRGTSGCCSSGGSCGGGCDCHANVKVADKNLAHYPFEAVLTVDGMTCGHCASKVENALNTLDGVYAVVDSDLKTVHVHMKSKVDETVLRKTVNDLGEYTVLSVD</sequence>
<evidence type="ECO:0000256" key="1">
    <source>
        <dbReference type="ARBA" id="ARBA00022723"/>
    </source>
</evidence>
<reference evidence="3 4" key="1">
    <citation type="submission" date="2018-08" db="EMBL/GenBank/DDBJ databases">
        <title>A genome reference for cultivated species of the human gut microbiota.</title>
        <authorList>
            <person name="Zou Y."/>
            <person name="Xue W."/>
            <person name="Luo G."/>
        </authorList>
    </citation>
    <scope>NUCLEOTIDE SEQUENCE [LARGE SCALE GENOMIC DNA]</scope>
    <source>
        <strain evidence="3 4">AF18-46</strain>
    </source>
</reference>
<feature type="domain" description="HMA" evidence="2">
    <location>
        <begin position="58"/>
        <end position="122"/>
    </location>
</feature>
<dbReference type="InterPro" id="IPR017969">
    <property type="entry name" value="Heavy-metal-associated_CS"/>
</dbReference>
<dbReference type="PROSITE" id="PS50846">
    <property type="entry name" value="HMA_2"/>
    <property type="match status" value="1"/>
</dbReference>
<dbReference type="InterPro" id="IPR036163">
    <property type="entry name" value="HMA_dom_sf"/>
</dbReference>
<dbReference type="Proteomes" id="UP000284731">
    <property type="component" value="Unassembled WGS sequence"/>
</dbReference>
<dbReference type="Gene3D" id="3.30.70.100">
    <property type="match status" value="1"/>
</dbReference>
<dbReference type="EMBL" id="QRWX01000002">
    <property type="protein sequence ID" value="RGT56292.1"/>
    <property type="molecule type" value="Genomic_DNA"/>
</dbReference>
<dbReference type="SUPFAM" id="SSF55008">
    <property type="entry name" value="HMA, heavy metal-associated domain"/>
    <property type="match status" value="1"/>
</dbReference>
<name>A0A412PF88_9FIRM</name>
<dbReference type="AlphaFoldDB" id="A0A412PF88"/>
<evidence type="ECO:0000313" key="4">
    <source>
        <dbReference type="Proteomes" id="UP000284731"/>
    </source>
</evidence>
<dbReference type="RefSeq" id="WP_006526877.1">
    <property type="nucleotide sequence ID" value="NZ_CABJCF010000002.1"/>
</dbReference>